<sequence length="957" mass="104276">MAGILKPPPPPAGSFAMTPHKLSLCILLQSYAPPPSHLTTTFPFSSAAQHNLLGLFLFSQTNLHPHILEPPLDLTVDHLKKVNGLETDWLVTGLVERLGGLTSADDLFDFFGGLRGVLEGGDGSGNVMDDYQIVLDPSSVLGLFVRRCLVAFNSMSFEGVCHLLSNVEAYCRESRVMGALKLSNLEGGGRGGYDKMDFEGVGGGFVEDLDMEPIMALRHAGGDRGGGRSRFSDSLKGGEGLVDDLDMSPIMALRYVGGDRGGVKSRLSYSLKRGSGFVEDLDMSPIMALKHGGDRGEVKSRPSDSLKESGGGVFLRTHWQIQGYLAEQADAIEKNGSSCLFNELESVLKQLQKLAPELHRVHFLRYLNNAYHDDYPAALENLHRYFDYSAGIEGFECGSPSLGSLGRYEIALLCLGMMQLQFGHPKQSLEVLTEAVRVSQQHGDDTYLAYTLAAICNLLFESGVSKTTGVIGSSYCPMESIGNSLSTQQQLYVLLRRSLKRAESLKLKQLVASSHLAMAKFHMTHVQRPLLSFGPKASTKLSTCPADVCNELRLTSHLIKEVGEESSVMTADGAFSTAWIKNMKKSSGSLVFSPENASSEDIDFCAQPSTIQASVMQLIGSSYLVRATSWEVYGSASLARMNALVFATCLSDSSSSADKALAYAKLIQNVAVFKGYQEAFSALKIAEERFLCVSKSRILLLKLQLLHERALHRGHLKLAQQLCDEFGVLTSPVTGVDMDLKTQTSLRHARTLLAANQFSQAASVAHSLFSWCYKFNLQVENAAVLLLLAEIHKRSGNAVLGIPYALASLSFCQSFNLDLLKASATLTLAELWLSLGPHHAKRALALVHSALPKLLGHGGLELCARAFITEAKCYLAEPGLSVAEDPEIVLDSLRQASDGLELLEYHELASEAYYLMAVMYDKLGKFEDREKAAASFKNHMVALEDPVDDQDPLFNML</sequence>
<dbReference type="PANTHER" id="PTHR12830">
    <property type="entry name" value="ANAPHASE-PROMOTING COMPLEX SUBUNIT 5"/>
    <property type="match status" value="1"/>
</dbReference>
<dbReference type="GO" id="GO:0031145">
    <property type="term" value="P:anaphase-promoting complex-dependent catabolic process"/>
    <property type="evidence" value="ECO:0007669"/>
    <property type="project" value="TreeGrafter"/>
</dbReference>
<evidence type="ECO:0000256" key="2">
    <source>
        <dbReference type="ARBA" id="ARBA00016066"/>
    </source>
</evidence>
<name>A0AAV3PUV2_LITER</name>
<protein>
    <recommendedName>
        <fullName evidence="2">Anaphase-promoting complex subunit 5</fullName>
    </recommendedName>
</protein>
<evidence type="ECO:0000313" key="8">
    <source>
        <dbReference type="EMBL" id="GAA0154115.1"/>
    </source>
</evidence>
<evidence type="ECO:0000256" key="5">
    <source>
        <dbReference type="ARBA" id="ARBA00022786"/>
    </source>
</evidence>
<dbReference type="GO" id="GO:0045842">
    <property type="term" value="P:positive regulation of mitotic metaphase/anaphase transition"/>
    <property type="evidence" value="ECO:0007669"/>
    <property type="project" value="TreeGrafter"/>
</dbReference>
<keyword evidence="4" id="KW-0498">Mitosis</keyword>
<evidence type="ECO:0000259" key="7">
    <source>
        <dbReference type="Pfam" id="PF12862"/>
    </source>
</evidence>
<dbReference type="PANTHER" id="PTHR12830:SF9">
    <property type="entry name" value="ANAPHASE-PROMOTING COMPLEX SUBUNIT 5"/>
    <property type="match status" value="1"/>
</dbReference>
<dbReference type="CDD" id="cd16270">
    <property type="entry name" value="Apc5_N"/>
    <property type="match status" value="1"/>
</dbReference>
<dbReference type="GO" id="GO:0051301">
    <property type="term" value="P:cell division"/>
    <property type="evidence" value="ECO:0007669"/>
    <property type="project" value="UniProtKB-KW"/>
</dbReference>
<keyword evidence="5" id="KW-0833">Ubl conjugation pathway</keyword>
<evidence type="ECO:0000256" key="6">
    <source>
        <dbReference type="ARBA" id="ARBA00023306"/>
    </source>
</evidence>
<dbReference type="InterPro" id="IPR026000">
    <property type="entry name" value="Apc5_dom"/>
</dbReference>
<evidence type="ECO:0000256" key="4">
    <source>
        <dbReference type="ARBA" id="ARBA00022776"/>
    </source>
</evidence>
<dbReference type="InterPro" id="IPR037679">
    <property type="entry name" value="Apc5"/>
</dbReference>
<accession>A0AAV3PUV2</accession>
<dbReference type="Proteomes" id="UP001454036">
    <property type="component" value="Unassembled WGS sequence"/>
</dbReference>
<dbReference type="EMBL" id="BAABME010002322">
    <property type="protein sequence ID" value="GAA0154115.1"/>
    <property type="molecule type" value="Genomic_DNA"/>
</dbReference>
<dbReference type="GO" id="GO:0070979">
    <property type="term" value="P:protein K11-linked ubiquitination"/>
    <property type="evidence" value="ECO:0007669"/>
    <property type="project" value="TreeGrafter"/>
</dbReference>
<evidence type="ECO:0000256" key="3">
    <source>
        <dbReference type="ARBA" id="ARBA00022618"/>
    </source>
</evidence>
<evidence type="ECO:0000256" key="1">
    <source>
        <dbReference type="ARBA" id="ARBA00007450"/>
    </source>
</evidence>
<comment type="caution">
    <text evidence="8">The sequence shown here is derived from an EMBL/GenBank/DDBJ whole genome shotgun (WGS) entry which is preliminary data.</text>
</comment>
<comment type="similarity">
    <text evidence="1">Belongs to the APC5 family.</text>
</comment>
<reference evidence="8 9" key="1">
    <citation type="submission" date="2024-01" db="EMBL/GenBank/DDBJ databases">
        <title>The complete chloroplast genome sequence of Lithospermum erythrorhizon: insights into the phylogenetic relationship among Boraginaceae species and the maternal lineages of purple gromwells.</title>
        <authorList>
            <person name="Okada T."/>
            <person name="Watanabe K."/>
        </authorList>
    </citation>
    <scope>NUCLEOTIDE SEQUENCE [LARGE SCALE GENOMIC DNA]</scope>
</reference>
<keyword evidence="3" id="KW-0132">Cell division</keyword>
<gene>
    <name evidence="8" type="ORF">LIER_12194</name>
</gene>
<keyword evidence="9" id="KW-1185">Reference proteome</keyword>
<dbReference type="AlphaFoldDB" id="A0AAV3PUV2"/>
<proteinExistence type="inferred from homology"/>
<dbReference type="Pfam" id="PF12862">
    <property type="entry name" value="ANAPC5"/>
    <property type="match status" value="1"/>
</dbReference>
<organism evidence="8 9">
    <name type="scientific">Lithospermum erythrorhizon</name>
    <name type="common">Purple gromwell</name>
    <name type="synonym">Lithospermum officinale var. erythrorhizon</name>
    <dbReference type="NCBI Taxonomy" id="34254"/>
    <lineage>
        <taxon>Eukaryota</taxon>
        <taxon>Viridiplantae</taxon>
        <taxon>Streptophyta</taxon>
        <taxon>Embryophyta</taxon>
        <taxon>Tracheophyta</taxon>
        <taxon>Spermatophyta</taxon>
        <taxon>Magnoliopsida</taxon>
        <taxon>eudicotyledons</taxon>
        <taxon>Gunneridae</taxon>
        <taxon>Pentapetalae</taxon>
        <taxon>asterids</taxon>
        <taxon>lamiids</taxon>
        <taxon>Boraginales</taxon>
        <taxon>Boraginaceae</taxon>
        <taxon>Boraginoideae</taxon>
        <taxon>Lithospermeae</taxon>
        <taxon>Lithospermum</taxon>
    </lineage>
</organism>
<evidence type="ECO:0000313" key="9">
    <source>
        <dbReference type="Proteomes" id="UP001454036"/>
    </source>
</evidence>
<feature type="domain" description="Anaphase-promoting complex subunit 5" evidence="7">
    <location>
        <begin position="362"/>
        <end position="459"/>
    </location>
</feature>
<keyword evidence="6" id="KW-0131">Cell cycle</keyword>
<dbReference type="GO" id="GO:0005680">
    <property type="term" value="C:anaphase-promoting complex"/>
    <property type="evidence" value="ECO:0007669"/>
    <property type="project" value="InterPro"/>
</dbReference>